<dbReference type="OrthoDB" id="5342505at2"/>
<organism evidence="1 2">
    <name type="scientific">Aliidiomarina iranensis</name>
    <dbReference type="NCBI Taxonomy" id="1434071"/>
    <lineage>
        <taxon>Bacteria</taxon>
        <taxon>Pseudomonadati</taxon>
        <taxon>Pseudomonadota</taxon>
        <taxon>Gammaproteobacteria</taxon>
        <taxon>Alteromonadales</taxon>
        <taxon>Idiomarinaceae</taxon>
        <taxon>Aliidiomarina</taxon>
    </lineage>
</organism>
<dbReference type="AlphaFoldDB" id="A0A432W129"/>
<accession>A0A432W129</accession>
<comment type="caution">
    <text evidence="1">The sequence shown here is derived from an EMBL/GenBank/DDBJ whole genome shotgun (WGS) entry which is preliminary data.</text>
</comment>
<dbReference type="Proteomes" id="UP000288395">
    <property type="component" value="Unassembled WGS sequence"/>
</dbReference>
<gene>
    <name evidence="1" type="ORF">CWE08_05350</name>
</gene>
<reference evidence="2" key="1">
    <citation type="journal article" date="2018" name="Front. Microbiol.">
        <title>Genome-Based Analysis Reveals the Taxonomy and Diversity of the Family Idiomarinaceae.</title>
        <authorList>
            <person name="Liu Y."/>
            <person name="Lai Q."/>
            <person name="Shao Z."/>
        </authorList>
    </citation>
    <scope>NUCLEOTIDE SEQUENCE [LARGE SCALE GENOMIC DNA]</scope>
    <source>
        <strain evidence="2">GBPy7</strain>
    </source>
</reference>
<evidence type="ECO:0000313" key="1">
    <source>
        <dbReference type="EMBL" id="RUO22601.1"/>
    </source>
</evidence>
<dbReference type="InterPro" id="IPR014955">
    <property type="entry name" value="DUF1826"/>
</dbReference>
<name>A0A432W129_9GAMM</name>
<evidence type="ECO:0000313" key="2">
    <source>
        <dbReference type="Proteomes" id="UP000288395"/>
    </source>
</evidence>
<sequence length="210" mass="23378">MLAQDTQIQSLKSSVHVAKGANAMELSSIFKSHINLAIWQREINDRAYQYAQFLQHSTWPQQRVLLNINEVTEHFLNVLPEAPGRASIVADIALLADMYGCLFDISQVGIRFARLTSAMCPKFHTDKLGCRLITTYAGVGSEWLKNEHVWRSDTGKVMHQADAPVQQLNSVEVGILKGDGWADNEHGGIVHRSPQVAENDARVVLTIDGF</sequence>
<dbReference type="EMBL" id="PIPJ01000002">
    <property type="protein sequence ID" value="RUO22601.1"/>
    <property type="molecule type" value="Genomic_DNA"/>
</dbReference>
<proteinExistence type="predicted"/>
<dbReference type="RefSeq" id="WP_126766365.1">
    <property type="nucleotide sequence ID" value="NZ_PIPJ01000002.1"/>
</dbReference>
<protein>
    <submittedName>
        <fullName evidence="1">DUF1826 domain-containing protein</fullName>
    </submittedName>
</protein>
<dbReference type="Pfam" id="PF08856">
    <property type="entry name" value="DUF1826"/>
    <property type="match status" value="1"/>
</dbReference>
<keyword evidence="2" id="KW-1185">Reference proteome</keyword>